<dbReference type="InterPro" id="IPR023614">
    <property type="entry name" value="Porin_dom_sf"/>
</dbReference>
<name>A0A7G1Q816_9GAMM</name>
<dbReference type="AlphaFoldDB" id="A0A7G1Q816"/>
<dbReference type="Pfam" id="PF07396">
    <property type="entry name" value="Porin_O_P"/>
    <property type="match status" value="1"/>
</dbReference>
<keyword evidence="2" id="KW-1185">Reference proteome</keyword>
<dbReference type="SUPFAM" id="SSF56935">
    <property type="entry name" value="Porins"/>
    <property type="match status" value="1"/>
</dbReference>
<proteinExistence type="predicted"/>
<reference evidence="1 2" key="1">
    <citation type="submission" date="2020-03" db="EMBL/GenBank/DDBJ databases">
        <authorList>
            <person name="Picone N."/>
        </authorList>
    </citation>
    <scope>NUCLEOTIDE SEQUENCE [LARGE SCALE GENOMIC DNA]</scope>
    <source>
        <strain evidence="1">NSCAC1</strain>
    </source>
</reference>
<evidence type="ECO:0000313" key="1">
    <source>
        <dbReference type="EMBL" id="CAB1274710.1"/>
    </source>
</evidence>
<dbReference type="InterPro" id="IPR010870">
    <property type="entry name" value="Porin_O/P"/>
</dbReference>
<protein>
    <submittedName>
        <fullName evidence="1">Phosphate-selective porin O and P</fullName>
    </submittedName>
</protein>
<dbReference type="RefSeq" id="WP_197744672.1">
    <property type="nucleotide sequence ID" value="NZ_LR778175.1"/>
</dbReference>
<sequence>MNNRYSSKVSNILIYKIIFSSTILSIAHGEENKNNKVLDFNSSTRKEKIKDKQEKTSNTNTLSTGLSKTGWEIKTNDGYWRLTIGGFEQGDGQINFNTGDASDPAIKNGAASRRTRIRLDGVLYRDFGYKFEYDFVRTVNQLAIANITESWVSYTHLNPVTFKIGQIKEPLTLISSTSDRYLEFIERPLFANAFIENPNPYKLGISVEAYNTRWTTRAALQTQNTGLGVGIFEDTRYQLGGRITGLPIYHNPAQLVHLGISGSSTWIRNKLNPTTGALENPPLTYSSQPFANVDRTPWTNTGPLTAGNRILENVTRLGAELSLVSGPFSFQGEYMQARLTGVGYSNADVLDGYYGTFSYFFTGESRVYDHKIGAFTRVEPKRDVGYGGWGAWEVAIRWDQLNMNTPHVSGGNTQMAAIGLNWYLNPHIRLMADYGYVVNEVAPETNPMIAKFNGLNPSIIEVRAQVDF</sequence>
<organism evidence="1 2">
    <name type="scientific">Candidatus Nitrosacidococcus tergens</name>
    <dbReference type="NCBI Taxonomy" id="553981"/>
    <lineage>
        <taxon>Bacteria</taxon>
        <taxon>Pseudomonadati</taxon>
        <taxon>Pseudomonadota</taxon>
        <taxon>Gammaproteobacteria</taxon>
        <taxon>Chromatiales</taxon>
        <taxon>Chromatiaceae</taxon>
        <taxon>Candidatus Nitrosacidococcus</taxon>
    </lineage>
</organism>
<gene>
    <name evidence="1" type="ORF">NSCAC_0305</name>
</gene>
<dbReference type="EMBL" id="LR778175">
    <property type="protein sequence ID" value="CAB1274710.1"/>
    <property type="molecule type" value="Genomic_DNA"/>
</dbReference>
<dbReference type="Gene3D" id="2.40.160.10">
    <property type="entry name" value="Porin"/>
    <property type="match status" value="1"/>
</dbReference>
<evidence type="ECO:0000313" key="2">
    <source>
        <dbReference type="Proteomes" id="UP000516072"/>
    </source>
</evidence>
<dbReference type="KEGG" id="ntg:NSCAC_0305"/>
<accession>A0A7G1Q816</accession>
<dbReference type="Proteomes" id="UP000516072">
    <property type="component" value="Chromosome"/>
</dbReference>